<name>C6WBN2_ACTMD</name>
<evidence type="ECO:0000313" key="3">
    <source>
        <dbReference type="Proteomes" id="UP000002213"/>
    </source>
</evidence>
<dbReference type="OrthoDB" id="3268708at2"/>
<reference evidence="2 3" key="1">
    <citation type="journal article" date="2009" name="Stand. Genomic Sci.">
        <title>Complete genome sequence of Actinosynnema mirum type strain (101).</title>
        <authorList>
            <person name="Land M."/>
            <person name="Lapidus A."/>
            <person name="Mayilraj S."/>
            <person name="Chen F."/>
            <person name="Copeland A."/>
            <person name="Del Rio T.G."/>
            <person name="Nolan M."/>
            <person name="Lucas S."/>
            <person name="Tice H."/>
            <person name="Cheng J.F."/>
            <person name="Chertkov O."/>
            <person name="Bruce D."/>
            <person name="Goodwin L."/>
            <person name="Pitluck S."/>
            <person name="Rohde M."/>
            <person name="Goker M."/>
            <person name="Pati A."/>
            <person name="Ivanova N."/>
            <person name="Mavromatis K."/>
            <person name="Chen A."/>
            <person name="Palaniappan K."/>
            <person name="Hauser L."/>
            <person name="Chang Y.J."/>
            <person name="Jeffries C.C."/>
            <person name="Brettin T."/>
            <person name="Detter J.C."/>
            <person name="Han C."/>
            <person name="Chain P."/>
            <person name="Tindall B.J."/>
            <person name="Bristow J."/>
            <person name="Eisen J.A."/>
            <person name="Markowitz V."/>
            <person name="Hugenholtz P."/>
            <person name="Kyrpides N.C."/>
            <person name="Klenk H.P."/>
        </authorList>
    </citation>
    <scope>NUCLEOTIDE SEQUENCE [LARGE SCALE GENOMIC DNA]</scope>
    <source>
        <strain evidence="3">ATCC 29888 / DSM 43827 / JCM 3225 / NBRC 14064 / NCIMB 13271 / NRRL B-12336 / IMRU 3971 / 101</strain>
    </source>
</reference>
<evidence type="ECO:0008006" key="4">
    <source>
        <dbReference type="Google" id="ProtNLM"/>
    </source>
</evidence>
<feature type="region of interest" description="Disordered" evidence="1">
    <location>
        <begin position="80"/>
        <end position="100"/>
    </location>
</feature>
<gene>
    <name evidence="2" type="ordered locus">Amir_1651</name>
</gene>
<feature type="region of interest" description="Disordered" evidence="1">
    <location>
        <begin position="501"/>
        <end position="536"/>
    </location>
</feature>
<dbReference type="KEGG" id="ami:Amir_1651"/>
<dbReference type="RefSeq" id="WP_015800489.1">
    <property type="nucleotide sequence ID" value="NC_013093.1"/>
</dbReference>
<dbReference type="HOGENOM" id="CLU_038794_0_0_11"/>
<feature type="compositionally biased region" description="Acidic residues" evidence="1">
    <location>
        <begin position="522"/>
        <end position="536"/>
    </location>
</feature>
<dbReference type="STRING" id="446462.Amir_1651"/>
<sequence length="536" mass="59032">MLINPGSPWPPPGHQRLRTHWRGWRALWAADATELAKHLPGLVPNGYWHKIATKRPEVRTIHAGLAADIARTSADLVAGDTPALDWGEDPGTGTQPRPTPVQDAWDKYADTVGLANTFLEGAETASAVGGVFLRPVWNPNQGFGAVAVPTVVPADEALPEFRFGQLWRVAFVEELPPPDGWTQRERGEVWRLLEHHEPGQIRHELWRGNASSIGQLVPLTDHPATAGYLDVFNTTAIRPQGILVEHWPNVLPNPLVSMPLGRSDFQGCESRLDALDEAWSSWMRDIELGKSRILAAQEMLDAAPTGGGFRRLFGGGGGGGGQQAARVFDEDARVFVGVPGMPMDSEGKLVPITPVQFNIRFQEHAATVAALIEDVLSRAGYSPQTFGINVDGQLSGTAMRRREQRSYRTRDRKRRYARSPLERFCETLALFNHQLDNSFPTPPGRPKLGWREGDQADPREVAEIGELWRRARLMSDEVGVAMAHPEWSPAEVQDEVQRLAKARTAEMAPALTGFERPPGTDPNDDEGDGPPAEDDE</sequence>
<evidence type="ECO:0000313" key="2">
    <source>
        <dbReference type="EMBL" id="ACU35600.1"/>
    </source>
</evidence>
<protein>
    <recommendedName>
        <fullName evidence="4">Phage portal protein</fullName>
    </recommendedName>
</protein>
<dbReference type="eggNOG" id="ENOG502ZAJT">
    <property type="taxonomic scope" value="Bacteria"/>
</dbReference>
<keyword evidence="3" id="KW-1185">Reference proteome</keyword>
<evidence type="ECO:0000256" key="1">
    <source>
        <dbReference type="SAM" id="MobiDB-lite"/>
    </source>
</evidence>
<accession>C6WBN2</accession>
<dbReference type="AlphaFoldDB" id="C6WBN2"/>
<organism evidence="2 3">
    <name type="scientific">Actinosynnema mirum (strain ATCC 29888 / DSM 43827 / JCM 3225 / NBRC 14064 / NCIMB 13271 / NRRL B-12336 / IMRU 3971 / 101)</name>
    <dbReference type="NCBI Taxonomy" id="446462"/>
    <lineage>
        <taxon>Bacteria</taxon>
        <taxon>Bacillati</taxon>
        <taxon>Actinomycetota</taxon>
        <taxon>Actinomycetes</taxon>
        <taxon>Pseudonocardiales</taxon>
        <taxon>Pseudonocardiaceae</taxon>
        <taxon>Actinosynnema</taxon>
    </lineage>
</organism>
<feature type="region of interest" description="Disordered" evidence="1">
    <location>
        <begin position="436"/>
        <end position="455"/>
    </location>
</feature>
<dbReference type="Proteomes" id="UP000002213">
    <property type="component" value="Chromosome"/>
</dbReference>
<dbReference type="EMBL" id="CP001630">
    <property type="protein sequence ID" value="ACU35600.1"/>
    <property type="molecule type" value="Genomic_DNA"/>
</dbReference>
<proteinExistence type="predicted"/>